<comment type="caution">
    <text evidence="6">The sequence shown here is derived from an EMBL/GenBank/DDBJ whole genome shotgun (WGS) entry which is preliminary data.</text>
</comment>
<dbReference type="SUPFAM" id="SSF48452">
    <property type="entry name" value="TPR-like"/>
    <property type="match status" value="1"/>
</dbReference>
<evidence type="ECO:0000256" key="3">
    <source>
        <dbReference type="SAM" id="MobiDB-lite"/>
    </source>
</evidence>
<dbReference type="PROSITE" id="PS50853">
    <property type="entry name" value="FN3"/>
    <property type="match status" value="1"/>
</dbReference>
<feature type="domain" description="Fibronectin type-III" evidence="5">
    <location>
        <begin position="347"/>
        <end position="433"/>
    </location>
</feature>
<feature type="transmembrane region" description="Helical" evidence="4">
    <location>
        <begin position="289"/>
        <end position="315"/>
    </location>
</feature>
<dbReference type="InterPro" id="IPR003961">
    <property type="entry name" value="FN3_dom"/>
</dbReference>
<dbReference type="GO" id="GO:0000272">
    <property type="term" value="P:polysaccharide catabolic process"/>
    <property type="evidence" value="ECO:0007669"/>
    <property type="project" value="UniProtKB-KW"/>
</dbReference>
<accession>A0A495JE93</accession>
<feature type="region of interest" description="Disordered" evidence="3">
    <location>
        <begin position="320"/>
        <end position="349"/>
    </location>
</feature>
<reference evidence="6 7" key="1">
    <citation type="submission" date="2018-10" db="EMBL/GenBank/DDBJ databases">
        <title>Sequencing the genomes of 1000 actinobacteria strains.</title>
        <authorList>
            <person name="Klenk H.-P."/>
        </authorList>
    </citation>
    <scope>NUCLEOTIDE SEQUENCE [LARGE SCALE GENOMIC DNA]</scope>
    <source>
        <strain evidence="6 7">DSM 45175</strain>
    </source>
</reference>
<feature type="region of interest" description="Disordered" evidence="3">
    <location>
        <begin position="197"/>
        <end position="234"/>
    </location>
</feature>
<dbReference type="Gene3D" id="2.60.40.10">
    <property type="entry name" value="Immunoglobulins"/>
    <property type="match status" value="1"/>
</dbReference>
<feature type="compositionally biased region" description="Pro residues" evidence="3">
    <location>
        <begin position="199"/>
        <end position="230"/>
    </location>
</feature>
<evidence type="ECO:0000313" key="7">
    <source>
        <dbReference type="Proteomes" id="UP000277671"/>
    </source>
</evidence>
<dbReference type="CDD" id="cd00063">
    <property type="entry name" value="FN3"/>
    <property type="match status" value="1"/>
</dbReference>
<dbReference type="Pfam" id="PF13424">
    <property type="entry name" value="TPR_12"/>
    <property type="match status" value="1"/>
</dbReference>
<proteinExistence type="predicted"/>
<dbReference type="SUPFAM" id="SSF49265">
    <property type="entry name" value="Fibronectin type III"/>
    <property type="match status" value="1"/>
</dbReference>
<keyword evidence="2" id="KW-0119">Carbohydrate metabolism</keyword>
<keyword evidence="4" id="KW-0472">Membrane</keyword>
<evidence type="ECO:0000256" key="1">
    <source>
        <dbReference type="ARBA" id="ARBA00023295"/>
    </source>
</evidence>
<organism evidence="6 7">
    <name type="scientific">Micromonospora pisi</name>
    <dbReference type="NCBI Taxonomy" id="589240"/>
    <lineage>
        <taxon>Bacteria</taxon>
        <taxon>Bacillati</taxon>
        <taxon>Actinomycetota</taxon>
        <taxon>Actinomycetes</taxon>
        <taxon>Micromonosporales</taxon>
        <taxon>Micromonosporaceae</taxon>
        <taxon>Micromonospora</taxon>
    </lineage>
</organism>
<dbReference type="InterPro" id="IPR036116">
    <property type="entry name" value="FN3_sf"/>
</dbReference>
<keyword evidence="2" id="KW-0624">Polysaccharide degradation</keyword>
<evidence type="ECO:0000256" key="4">
    <source>
        <dbReference type="SAM" id="Phobius"/>
    </source>
</evidence>
<keyword evidence="1" id="KW-0378">Hydrolase</keyword>
<sequence>MTGGAGTMAGVSQPPPLPAVRRNAQALSDAGDSPAARRLLAQAIEAGRPAYGEDDREVLATAHLLARLHTQADDPAAARRALEEALAAGLRRWGDADPLLLAISFDLGTVAEELGNRHEARRNFTRVATAGPAALGEDHWTVRAAREYLGGAASTGSGASVGEPVAPVRPPVEAAVAPPPAPVPAPAPALTSARYEMPRPQPLSAPPVSTPPISAPPVSAPPVSAPPVSGPPMVSSAAAAAAAAPTQALPTVAPPSAYPVMPNQVLPAYQTISTPPPAAPAPAPAARSYGAVIAAGIAAAAALLAATVVVVVTLLDHQPAQPTAPVADPTGGASGRANTGPEAGGAPPTQLALRDEGTAVTVSWNDPSAGTVSFILAGGRRSQPLGPMATIDPGSTSYTVNGLNARVDYCFTVVAVYSTEVVATSEQVCTTRD</sequence>
<keyword evidence="7" id="KW-1185">Reference proteome</keyword>
<dbReference type="GO" id="GO:0016798">
    <property type="term" value="F:hydrolase activity, acting on glycosyl bonds"/>
    <property type="evidence" value="ECO:0007669"/>
    <property type="project" value="UniProtKB-KW"/>
</dbReference>
<keyword evidence="4" id="KW-0812">Transmembrane</keyword>
<keyword evidence="4" id="KW-1133">Transmembrane helix</keyword>
<dbReference type="Gene3D" id="1.25.40.10">
    <property type="entry name" value="Tetratricopeptide repeat domain"/>
    <property type="match status" value="1"/>
</dbReference>
<evidence type="ECO:0000259" key="5">
    <source>
        <dbReference type="PROSITE" id="PS50853"/>
    </source>
</evidence>
<dbReference type="InterPro" id="IPR011990">
    <property type="entry name" value="TPR-like_helical_dom_sf"/>
</dbReference>
<evidence type="ECO:0000256" key="2">
    <source>
        <dbReference type="ARBA" id="ARBA00023326"/>
    </source>
</evidence>
<gene>
    <name evidence="6" type="ORF">BDK92_0953</name>
</gene>
<dbReference type="InterPro" id="IPR013783">
    <property type="entry name" value="Ig-like_fold"/>
</dbReference>
<dbReference type="SMART" id="SM00060">
    <property type="entry name" value="FN3"/>
    <property type="match status" value="1"/>
</dbReference>
<dbReference type="EMBL" id="RBKT01000001">
    <property type="protein sequence ID" value="RKR86692.1"/>
    <property type="molecule type" value="Genomic_DNA"/>
</dbReference>
<feature type="region of interest" description="Disordered" evidence="3">
    <location>
        <begin position="1"/>
        <end position="33"/>
    </location>
</feature>
<dbReference type="Proteomes" id="UP000277671">
    <property type="component" value="Unassembled WGS sequence"/>
</dbReference>
<name>A0A495JE93_9ACTN</name>
<protein>
    <submittedName>
        <fullName evidence="6">Tetratricopeptide repeat protein</fullName>
    </submittedName>
</protein>
<evidence type="ECO:0000313" key="6">
    <source>
        <dbReference type="EMBL" id="RKR86692.1"/>
    </source>
</evidence>
<keyword evidence="1" id="KW-0326">Glycosidase</keyword>
<dbReference type="AlphaFoldDB" id="A0A495JE93"/>